<dbReference type="AlphaFoldDB" id="A0A5Q0H7M6"/>
<proteinExistence type="predicted"/>
<dbReference type="Proteomes" id="UP000325787">
    <property type="component" value="Chromosome"/>
</dbReference>
<keyword evidence="2" id="KW-1185">Reference proteome</keyword>
<sequence>MPHHTRGEYMRRALVVFALAALVAGCAQRTGLPAPTLGPALDDSAALVSVVAGRADEQRSVRFDSENAMGGLRVELNGDLLRAREGRLVALSDATTDVVVLADAGWSRTSGGAWTRHDLADRAPVRADTTVAGLPDEVDPAAVVRSLEGGLVVEKAEEELDGAPTRRYTMLVNLRQQAERTRDTTRRAQLLAADESGFTAIATVWVGAGDLPVRVEQVLRTQEETVFQRVEHRFTDWNADIRIGTPTP</sequence>
<dbReference type="OrthoDB" id="3427828at2"/>
<dbReference type="KEGG" id="ssyi:EKG83_36520"/>
<dbReference type="PROSITE" id="PS51257">
    <property type="entry name" value="PROKAR_LIPOPROTEIN"/>
    <property type="match status" value="1"/>
</dbReference>
<dbReference type="EMBL" id="CP034550">
    <property type="protein sequence ID" value="QFZ22189.1"/>
    <property type="molecule type" value="Genomic_DNA"/>
</dbReference>
<evidence type="ECO:0000313" key="1">
    <source>
        <dbReference type="EMBL" id="QFZ22189.1"/>
    </source>
</evidence>
<gene>
    <name evidence="1" type="ORF">EKG83_36520</name>
</gene>
<protein>
    <recommendedName>
        <fullName evidence="3">LppX_LprAFG lipoprotein</fullName>
    </recommendedName>
</protein>
<evidence type="ECO:0000313" key="2">
    <source>
        <dbReference type="Proteomes" id="UP000325787"/>
    </source>
</evidence>
<evidence type="ECO:0008006" key="3">
    <source>
        <dbReference type="Google" id="ProtNLM"/>
    </source>
</evidence>
<name>A0A5Q0H7M6_SACSY</name>
<organism evidence="1 2">
    <name type="scientific">Saccharothrix syringae</name>
    <name type="common">Nocardiopsis syringae</name>
    <dbReference type="NCBI Taxonomy" id="103733"/>
    <lineage>
        <taxon>Bacteria</taxon>
        <taxon>Bacillati</taxon>
        <taxon>Actinomycetota</taxon>
        <taxon>Actinomycetes</taxon>
        <taxon>Pseudonocardiales</taxon>
        <taxon>Pseudonocardiaceae</taxon>
        <taxon>Saccharothrix</taxon>
    </lineage>
</organism>
<dbReference type="RefSeq" id="WP_153278685.1">
    <property type="nucleotide sequence ID" value="NZ_CP034550.1"/>
</dbReference>
<reference evidence="2" key="1">
    <citation type="journal article" date="2021" name="Curr. Microbiol.">
        <title>Complete genome of nocamycin-producing strain Saccharothrix syringae NRRL B-16468 reveals the biosynthetic potential for secondary metabolites.</title>
        <authorList>
            <person name="Mo X."/>
            <person name="Yang S."/>
        </authorList>
    </citation>
    <scope>NUCLEOTIDE SEQUENCE [LARGE SCALE GENOMIC DNA]</scope>
    <source>
        <strain evidence="2">ATCC 51364 / DSM 43886 / JCM 6844 / KCTC 9398 / NBRC 14523 / NRRL B-16468 / INA 2240</strain>
    </source>
</reference>
<dbReference type="Gene3D" id="2.50.20.20">
    <property type="match status" value="1"/>
</dbReference>
<accession>A0A5Q0H7M6</accession>